<dbReference type="RefSeq" id="WP_182489148.1">
    <property type="nucleotide sequence ID" value="NZ_BAAAOV010000003.1"/>
</dbReference>
<comment type="caution">
    <text evidence="2">The sequence shown here is derived from an EMBL/GenBank/DDBJ whole genome shotgun (WGS) entry which is preliminary data.</text>
</comment>
<evidence type="ECO:0000313" key="3">
    <source>
        <dbReference type="Proteomes" id="UP000585905"/>
    </source>
</evidence>
<dbReference type="Proteomes" id="UP000585905">
    <property type="component" value="Unassembled WGS sequence"/>
</dbReference>
<protein>
    <recommendedName>
        <fullName evidence="4">Histidinol dehydrogenase</fullName>
    </recommendedName>
</protein>
<keyword evidence="3" id="KW-1185">Reference proteome</keyword>
<reference evidence="2 3" key="1">
    <citation type="submission" date="2020-07" db="EMBL/GenBank/DDBJ databases">
        <title>Sequencing the genomes of 1000 actinobacteria strains.</title>
        <authorList>
            <person name="Klenk H.-P."/>
        </authorList>
    </citation>
    <scope>NUCLEOTIDE SEQUENCE [LARGE SCALE GENOMIC DNA]</scope>
    <source>
        <strain evidence="2 3">DSM 19663</strain>
    </source>
</reference>
<evidence type="ECO:0000256" key="1">
    <source>
        <dbReference type="SAM" id="Phobius"/>
    </source>
</evidence>
<evidence type="ECO:0008006" key="4">
    <source>
        <dbReference type="Google" id="ProtNLM"/>
    </source>
</evidence>
<feature type="transmembrane region" description="Helical" evidence="1">
    <location>
        <begin position="69"/>
        <end position="92"/>
    </location>
</feature>
<dbReference type="EMBL" id="JACGWX010000001">
    <property type="protein sequence ID" value="MBA8846505.1"/>
    <property type="molecule type" value="Genomic_DNA"/>
</dbReference>
<keyword evidence="1" id="KW-1133">Transmembrane helix</keyword>
<organism evidence="2 3">
    <name type="scientific">Microcella alkalica</name>
    <dbReference type="NCBI Taxonomy" id="355930"/>
    <lineage>
        <taxon>Bacteria</taxon>
        <taxon>Bacillati</taxon>
        <taxon>Actinomycetota</taxon>
        <taxon>Actinomycetes</taxon>
        <taxon>Micrococcales</taxon>
        <taxon>Microbacteriaceae</taxon>
        <taxon>Microcella</taxon>
    </lineage>
</organism>
<gene>
    <name evidence="2" type="ORF">FHX53_000069</name>
</gene>
<feature type="transmembrane region" description="Helical" evidence="1">
    <location>
        <begin position="12"/>
        <end position="31"/>
    </location>
</feature>
<feature type="transmembrane region" description="Helical" evidence="1">
    <location>
        <begin position="37"/>
        <end position="57"/>
    </location>
</feature>
<keyword evidence="1" id="KW-0812">Transmembrane</keyword>
<accession>A0A839EAX8</accession>
<evidence type="ECO:0000313" key="2">
    <source>
        <dbReference type="EMBL" id="MBA8846505.1"/>
    </source>
</evidence>
<feature type="transmembrane region" description="Helical" evidence="1">
    <location>
        <begin position="98"/>
        <end position="115"/>
    </location>
</feature>
<proteinExistence type="predicted"/>
<dbReference type="AlphaFoldDB" id="A0A839EAX8"/>
<name>A0A839EAX8_9MICO</name>
<keyword evidence="1" id="KW-0472">Membrane</keyword>
<sequence>MTTRSARQRALHRIGVLALSSLCGAIIGLVGSATHQSLPPVGIVLAASTTALFLTGLRAWGDDRGPAAAGAFGIGSVVLALATPGAGASVLIPGNLLGYAWTVGIMLIALVVLAWPRVQRLHRRPAGSIETTASDQRDPSAP</sequence>